<dbReference type="Proteomes" id="UP001589710">
    <property type="component" value="Unassembled WGS sequence"/>
</dbReference>
<sequence length="103" mass="10884">MLKRLVGVGPLRFGMSPDQVSTALDGAVAYVSQGLGSGTGWGCYSDWGFTAVYGEDSGLVTVAIDAMDGPLLLLRDVELIARVPSEARSDIHALARREGLRFG</sequence>
<dbReference type="RefSeq" id="WP_345515942.1">
    <property type="nucleotide sequence ID" value="NZ_BAAAXD010000034.1"/>
</dbReference>
<accession>A0ABV5RC61</accession>
<proteinExistence type="predicted"/>
<organism evidence="1 2">
    <name type="scientific">Streptomyces yanii</name>
    <dbReference type="NCBI Taxonomy" id="78510"/>
    <lineage>
        <taxon>Bacteria</taxon>
        <taxon>Bacillati</taxon>
        <taxon>Actinomycetota</taxon>
        <taxon>Actinomycetes</taxon>
        <taxon>Kitasatosporales</taxon>
        <taxon>Streptomycetaceae</taxon>
        <taxon>Streptomyces</taxon>
    </lineage>
</organism>
<evidence type="ECO:0000313" key="2">
    <source>
        <dbReference type="Proteomes" id="UP001589710"/>
    </source>
</evidence>
<dbReference type="EMBL" id="JBHMCG010000102">
    <property type="protein sequence ID" value="MFB9575445.1"/>
    <property type="molecule type" value="Genomic_DNA"/>
</dbReference>
<evidence type="ECO:0000313" key="1">
    <source>
        <dbReference type="EMBL" id="MFB9575445.1"/>
    </source>
</evidence>
<gene>
    <name evidence="1" type="ORF">ACFFTL_24910</name>
</gene>
<reference evidence="1 2" key="1">
    <citation type="submission" date="2024-09" db="EMBL/GenBank/DDBJ databases">
        <authorList>
            <person name="Sun Q."/>
            <person name="Mori K."/>
        </authorList>
    </citation>
    <scope>NUCLEOTIDE SEQUENCE [LARGE SCALE GENOMIC DNA]</scope>
    <source>
        <strain evidence="1 2">JCM 3331</strain>
    </source>
</reference>
<protein>
    <submittedName>
        <fullName evidence="1">Uncharacterized protein</fullName>
    </submittedName>
</protein>
<comment type="caution">
    <text evidence="1">The sequence shown here is derived from an EMBL/GenBank/DDBJ whole genome shotgun (WGS) entry which is preliminary data.</text>
</comment>
<name>A0ABV5RC61_9ACTN</name>
<keyword evidence="2" id="KW-1185">Reference proteome</keyword>